<accession>A0A173MH59</accession>
<dbReference type="PANTHER" id="PTHR11361:SF99">
    <property type="entry name" value="DNA MISMATCH REPAIR PROTEIN"/>
    <property type="match status" value="1"/>
</dbReference>
<dbReference type="GO" id="GO:0005829">
    <property type="term" value="C:cytosol"/>
    <property type="evidence" value="ECO:0007669"/>
    <property type="project" value="TreeGrafter"/>
</dbReference>
<dbReference type="SUPFAM" id="SSF48334">
    <property type="entry name" value="DNA repair protein MutS, domain III"/>
    <property type="match status" value="1"/>
</dbReference>
<keyword evidence="1" id="KW-0547">Nucleotide-binding</keyword>
<dbReference type="RefSeq" id="WP_076378166.1">
    <property type="nucleotide sequence ID" value="NZ_AP017422.1"/>
</dbReference>
<evidence type="ECO:0000313" key="5">
    <source>
        <dbReference type="EMBL" id="SIS97441.1"/>
    </source>
</evidence>
<dbReference type="Proteomes" id="UP000186917">
    <property type="component" value="Unassembled WGS sequence"/>
</dbReference>
<protein>
    <submittedName>
        <fullName evidence="5">MutS domain III</fullName>
    </submittedName>
</protein>
<dbReference type="PANTHER" id="PTHR11361">
    <property type="entry name" value="DNA MISMATCH REPAIR PROTEIN MUTS FAMILY MEMBER"/>
    <property type="match status" value="1"/>
</dbReference>
<dbReference type="InterPro" id="IPR007696">
    <property type="entry name" value="DNA_mismatch_repair_MutS_core"/>
</dbReference>
<dbReference type="SUPFAM" id="SSF52540">
    <property type="entry name" value="P-loop containing nucleoside triphosphate hydrolases"/>
    <property type="match status" value="1"/>
</dbReference>
<proteinExistence type="predicted"/>
<dbReference type="GO" id="GO:0030983">
    <property type="term" value="F:mismatched DNA binding"/>
    <property type="evidence" value="ECO:0007669"/>
    <property type="project" value="InterPro"/>
</dbReference>
<keyword evidence="6" id="KW-1185">Reference proteome</keyword>
<dbReference type="Pfam" id="PF05192">
    <property type="entry name" value="MutS_III"/>
    <property type="match status" value="1"/>
</dbReference>
<dbReference type="InterPro" id="IPR045076">
    <property type="entry name" value="MutS"/>
</dbReference>
<dbReference type="Gene3D" id="3.40.50.300">
    <property type="entry name" value="P-loop containing nucleotide triphosphate hydrolases"/>
    <property type="match status" value="1"/>
</dbReference>
<dbReference type="Pfam" id="PF00488">
    <property type="entry name" value="MutS_V"/>
    <property type="match status" value="1"/>
</dbReference>
<dbReference type="GO" id="GO:0005524">
    <property type="term" value="F:ATP binding"/>
    <property type="evidence" value="ECO:0007669"/>
    <property type="project" value="UniProtKB-KW"/>
</dbReference>
<feature type="domain" description="DNA mismatch repair proteins mutS family" evidence="4">
    <location>
        <begin position="253"/>
        <end position="439"/>
    </location>
</feature>
<name>A0A173MH59_9BACT</name>
<gene>
    <name evidence="5" type="ORF">SAMN05421788_102425</name>
</gene>
<dbReference type="SMART" id="SM00534">
    <property type="entry name" value="MUTSac"/>
    <property type="match status" value="1"/>
</dbReference>
<dbReference type="KEGG" id="fln:FLA_2963"/>
<dbReference type="AlphaFoldDB" id="A0A173MH59"/>
<dbReference type="STRING" id="477680.SAMN05421788_102425"/>
<dbReference type="InterPro" id="IPR000432">
    <property type="entry name" value="DNA_mismatch_repair_MutS_C"/>
</dbReference>
<dbReference type="InterPro" id="IPR027417">
    <property type="entry name" value="P-loop_NTPase"/>
</dbReference>
<dbReference type="InterPro" id="IPR036187">
    <property type="entry name" value="DNA_mismatch_repair_MutS_sf"/>
</dbReference>
<dbReference type="GO" id="GO:0006298">
    <property type="term" value="P:mismatch repair"/>
    <property type="evidence" value="ECO:0007669"/>
    <property type="project" value="InterPro"/>
</dbReference>
<dbReference type="OrthoDB" id="1097361at2"/>
<evidence type="ECO:0000313" key="6">
    <source>
        <dbReference type="Proteomes" id="UP000186917"/>
    </source>
</evidence>
<dbReference type="GO" id="GO:0140664">
    <property type="term" value="F:ATP-dependent DNA damage sensor activity"/>
    <property type="evidence" value="ECO:0007669"/>
    <property type="project" value="InterPro"/>
</dbReference>
<reference evidence="6" key="1">
    <citation type="submission" date="2017-01" db="EMBL/GenBank/DDBJ databases">
        <authorList>
            <person name="Varghese N."/>
            <person name="Submissions S."/>
        </authorList>
    </citation>
    <scope>NUCLEOTIDE SEQUENCE [LARGE SCALE GENOMIC DNA]</scope>
    <source>
        <strain evidence="6">DSM 21054</strain>
    </source>
</reference>
<dbReference type="Gene3D" id="1.10.1420.10">
    <property type="match status" value="1"/>
</dbReference>
<evidence type="ECO:0000256" key="1">
    <source>
        <dbReference type="ARBA" id="ARBA00022741"/>
    </source>
</evidence>
<evidence type="ECO:0000259" key="4">
    <source>
        <dbReference type="SMART" id="SM00534"/>
    </source>
</evidence>
<organism evidence="5 6">
    <name type="scientific">Filimonas lacunae</name>
    <dbReference type="NCBI Taxonomy" id="477680"/>
    <lineage>
        <taxon>Bacteria</taxon>
        <taxon>Pseudomonadati</taxon>
        <taxon>Bacteroidota</taxon>
        <taxon>Chitinophagia</taxon>
        <taxon>Chitinophagales</taxon>
        <taxon>Chitinophagaceae</taxon>
        <taxon>Filimonas</taxon>
    </lineage>
</organism>
<evidence type="ECO:0000256" key="2">
    <source>
        <dbReference type="ARBA" id="ARBA00022840"/>
    </source>
</evidence>
<keyword evidence="3" id="KW-0238">DNA-binding</keyword>
<keyword evidence="2" id="KW-0067">ATP-binding</keyword>
<dbReference type="EMBL" id="FTOR01000002">
    <property type="protein sequence ID" value="SIS97441.1"/>
    <property type="molecule type" value="Genomic_DNA"/>
</dbReference>
<evidence type="ECO:0000256" key="3">
    <source>
        <dbReference type="ARBA" id="ARBA00023125"/>
    </source>
</evidence>
<sequence length="439" mass="48876">MSFITDKQTLDDLNLTGKYKANSLFSLFNRVQTAGGERLLEKLFKEPLTDAAVINQRSRLFQYFHQKQFRFPFATSSLADAEYYLSLPGNAVKPFAAAGLLKQKLLKSLVHDEQYDKTITGLQAAITLLQTAAQFLQQLSGYPQPETLLPVNQLLNDSRLQGWQQIQPQQLSTQQVARYHHLLLHVFRHEMDAVLELVYHWDVCIAVAGVAQERGLHYGHALPAGAHTFSCAGLSHPGLTKAVANPMAFHPQQNLLFLTGANMAGKSTLMKSFGIAIYMAHMGFPVAARELRFSVMDGLYTSINVPDNLNQGYSHYYAEVLRVKKVAEEVSRGHNLVVIFDELFKGTNVKDAYDATLAVTEALADYRNCFFIISTHIIEVGDALQQRGAAVAFGYLPTVMEGAVPRYTYTLTTGITNDRQGMMIIQNEGILSLLDTHSN</sequence>